<keyword evidence="6" id="KW-0479">Metal-binding</keyword>
<proteinExistence type="inferred from homology"/>
<keyword evidence="8" id="KW-0408">Iron</keyword>
<evidence type="ECO:0000313" key="12">
    <source>
        <dbReference type="EMBL" id="SBV94706.1"/>
    </source>
</evidence>
<comment type="cofactor">
    <cofactor evidence="2">
        <name>[4Fe-4S] cluster</name>
        <dbReference type="ChEBI" id="CHEBI:49883"/>
    </cofactor>
</comment>
<dbReference type="AlphaFoldDB" id="A0A212J5K0"/>
<dbReference type="NCBIfam" id="TIGR00238">
    <property type="entry name" value="KamA family radical SAM protein"/>
    <property type="match status" value="1"/>
</dbReference>
<keyword evidence="7" id="KW-0663">Pyridoxal phosphate</keyword>
<evidence type="ECO:0000256" key="9">
    <source>
        <dbReference type="ARBA" id="ARBA00023014"/>
    </source>
</evidence>
<dbReference type="GO" id="GO:0051539">
    <property type="term" value="F:4 iron, 4 sulfur cluster binding"/>
    <property type="evidence" value="ECO:0007669"/>
    <property type="project" value="UniProtKB-KW"/>
</dbReference>
<evidence type="ECO:0000256" key="4">
    <source>
        <dbReference type="ARBA" id="ARBA00022485"/>
    </source>
</evidence>
<reference evidence="12" key="1">
    <citation type="submission" date="2016-04" db="EMBL/GenBank/DDBJ databases">
        <authorList>
            <person name="Evans L.H."/>
            <person name="Alamgir A."/>
            <person name="Owens N."/>
            <person name="Weber N.D."/>
            <person name="Virtaneva K."/>
            <person name="Barbian K."/>
            <person name="Babar A."/>
            <person name="Rosenke K."/>
        </authorList>
    </citation>
    <scope>NUCLEOTIDE SEQUENCE</scope>
    <source>
        <strain evidence="12">92-2</strain>
    </source>
</reference>
<evidence type="ECO:0000256" key="10">
    <source>
        <dbReference type="SAM" id="MobiDB-lite"/>
    </source>
</evidence>
<dbReference type="PANTHER" id="PTHR30538:SF0">
    <property type="entry name" value="L-LYSINE 2,3-AMINOMUTASE AQ_1632-RELATED"/>
    <property type="match status" value="1"/>
</dbReference>
<dbReference type="GO" id="GO:0046872">
    <property type="term" value="F:metal ion binding"/>
    <property type="evidence" value="ECO:0007669"/>
    <property type="project" value="UniProtKB-KW"/>
</dbReference>
<feature type="region of interest" description="Disordered" evidence="10">
    <location>
        <begin position="1"/>
        <end position="24"/>
    </location>
</feature>
<protein>
    <submittedName>
        <fullName evidence="12">KamA family protein</fullName>
    </submittedName>
</protein>
<evidence type="ECO:0000259" key="11">
    <source>
        <dbReference type="PROSITE" id="PS51918"/>
    </source>
</evidence>
<evidence type="ECO:0000256" key="1">
    <source>
        <dbReference type="ARBA" id="ARBA00001933"/>
    </source>
</evidence>
<dbReference type="PROSITE" id="PS51918">
    <property type="entry name" value="RADICAL_SAM"/>
    <property type="match status" value="1"/>
</dbReference>
<dbReference type="CDD" id="cd01335">
    <property type="entry name" value="Radical_SAM"/>
    <property type="match status" value="1"/>
</dbReference>
<dbReference type="Pfam" id="PF04055">
    <property type="entry name" value="Radical_SAM"/>
    <property type="match status" value="1"/>
</dbReference>
<dbReference type="PANTHER" id="PTHR30538">
    <property type="entry name" value="LYSINE 2,3-AMINOMUTASE-RELATED"/>
    <property type="match status" value="1"/>
</dbReference>
<dbReference type="InterPro" id="IPR013785">
    <property type="entry name" value="Aldolase_TIM"/>
</dbReference>
<dbReference type="SFLD" id="SFLDS00029">
    <property type="entry name" value="Radical_SAM"/>
    <property type="match status" value="1"/>
</dbReference>
<dbReference type="InterPro" id="IPR007197">
    <property type="entry name" value="rSAM"/>
</dbReference>
<keyword evidence="5" id="KW-0949">S-adenosyl-L-methionine</keyword>
<evidence type="ECO:0000256" key="6">
    <source>
        <dbReference type="ARBA" id="ARBA00022723"/>
    </source>
</evidence>
<dbReference type="Gene3D" id="3.20.20.70">
    <property type="entry name" value="Aldolase class I"/>
    <property type="match status" value="1"/>
</dbReference>
<comment type="cofactor">
    <cofactor evidence="1">
        <name>pyridoxal 5'-phosphate</name>
        <dbReference type="ChEBI" id="CHEBI:597326"/>
    </cofactor>
</comment>
<dbReference type="InterPro" id="IPR003739">
    <property type="entry name" value="Lys_aminomutase/Glu_NH3_mut"/>
</dbReference>
<sequence length="410" mass="45957">MHFLNNNSVSGCSGTSNTPEQQKIHPQTEAGIMDAEPCWKCLDWKKELANNVVTIDQLKQYATFSPQEEATLREVAKVHPVNIPRYYLSLIDKNDPNDPIRRMCFPDAEELVVAGSMGATTADPYGDDKHDKGNGVLHKYDCTALLITTECCAMHCRHCFRRRIVGHSSQQTLRNFAGALQYIADNPKINNVILSGGDPLTLATPVLQKMLEGLAEIDHVDFVRIGTRIPVTYPLRIFEDALMDALRAFAERKALYIATHYNHAREITLTSTEAIKRLRLCGATINNQAVLLRGVNDSVEDIVELMNRLLSIGVNPYYLYQCMPVSRVRHHFQLPLKQGIAIVDKAKAQLSGYGKRFKYIIGHDIGKLEICGISEGNIVLKQMHARIGHEEQASRIIIQKLADDAGWVEL</sequence>
<evidence type="ECO:0000256" key="3">
    <source>
        <dbReference type="ARBA" id="ARBA00008703"/>
    </source>
</evidence>
<dbReference type="GO" id="GO:0003824">
    <property type="term" value="F:catalytic activity"/>
    <property type="evidence" value="ECO:0007669"/>
    <property type="project" value="InterPro"/>
</dbReference>
<name>A0A212J5K0_9BACT</name>
<evidence type="ECO:0000256" key="8">
    <source>
        <dbReference type="ARBA" id="ARBA00023004"/>
    </source>
</evidence>
<evidence type="ECO:0000256" key="5">
    <source>
        <dbReference type="ARBA" id="ARBA00022691"/>
    </source>
</evidence>
<accession>A0A212J5K0</accession>
<dbReference type="InterPro" id="IPR058240">
    <property type="entry name" value="rSAM_sf"/>
</dbReference>
<evidence type="ECO:0000256" key="7">
    <source>
        <dbReference type="ARBA" id="ARBA00022898"/>
    </source>
</evidence>
<keyword evidence="4" id="KW-0004">4Fe-4S</keyword>
<evidence type="ECO:0000256" key="2">
    <source>
        <dbReference type="ARBA" id="ARBA00001966"/>
    </source>
</evidence>
<organism evidence="12">
    <name type="scientific">uncultured Desulfovibrio sp</name>
    <dbReference type="NCBI Taxonomy" id="167968"/>
    <lineage>
        <taxon>Bacteria</taxon>
        <taxon>Pseudomonadati</taxon>
        <taxon>Thermodesulfobacteriota</taxon>
        <taxon>Desulfovibrionia</taxon>
        <taxon>Desulfovibrionales</taxon>
        <taxon>Desulfovibrionaceae</taxon>
        <taxon>Desulfovibrio</taxon>
        <taxon>environmental samples</taxon>
    </lineage>
</organism>
<gene>
    <name evidence="12" type="ORF">KM92DES2_10564</name>
</gene>
<dbReference type="EMBL" id="FLUP01000001">
    <property type="protein sequence ID" value="SBV94706.1"/>
    <property type="molecule type" value="Genomic_DNA"/>
</dbReference>
<dbReference type="SUPFAM" id="SSF102114">
    <property type="entry name" value="Radical SAM enzymes"/>
    <property type="match status" value="1"/>
</dbReference>
<comment type="similarity">
    <text evidence="3">Belongs to the radical SAM superfamily. KamA family.</text>
</comment>
<dbReference type="SFLD" id="SFLDG01070">
    <property type="entry name" value="PLP-dependent"/>
    <property type="match status" value="1"/>
</dbReference>
<keyword evidence="9" id="KW-0411">Iron-sulfur</keyword>
<feature type="domain" description="Radical SAM core" evidence="11">
    <location>
        <begin position="138"/>
        <end position="356"/>
    </location>
</feature>